<feature type="compositionally biased region" description="Acidic residues" evidence="1">
    <location>
        <begin position="382"/>
        <end position="412"/>
    </location>
</feature>
<protein>
    <submittedName>
        <fullName evidence="2">Uncharacterized protein</fullName>
    </submittedName>
</protein>
<dbReference type="Proteomes" id="UP000292082">
    <property type="component" value="Unassembled WGS sequence"/>
</dbReference>
<feature type="compositionally biased region" description="Low complexity" evidence="1">
    <location>
        <begin position="359"/>
        <end position="369"/>
    </location>
</feature>
<dbReference type="AlphaFoldDB" id="A0A4Q9P6P7"/>
<name>A0A4Q9P6P7_9APHY</name>
<accession>A0A4Q9P6P7</accession>
<feature type="region of interest" description="Disordered" evidence="1">
    <location>
        <begin position="212"/>
        <end position="292"/>
    </location>
</feature>
<dbReference type="EMBL" id="ML145087">
    <property type="protein sequence ID" value="TBU63985.1"/>
    <property type="molecule type" value="Genomic_DNA"/>
</dbReference>
<dbReference type="Gene3D" id="1.10.10.60">
    <property type="entry name" value="Homeodomain-like"/>
    <property type="match status" value="1"/>
</dbReference>
<feature type="compositionally biased region" description="Basic residues" evidence="1">
    <location>
        <begin position="424"/>
        <end position="445"/>
    </location>
</feature>
<feature type="compositionally biased region" description="Basic and acidic residues" evidence="1">
    <location>
        <begin position="544"/>
        <end position="554"/>
    </location>
</feature>
<keyword evidence="3" id="KW-1185">Reference proteome</keyword>
<sequence>MNQFNQVTLPLAFVNTLMTAMQNHAAGGHVPEASSALPQSNGVPNLLHGLQRQSISGSESLLSQLGGQQWSHPALQAMAAMQQQSGSQSNAPAPQLSVDEVRIANAVIAAMQSASQDPAERDKFTPVVFVPDDERLLVNTLRKAKAEGLTPLQGFAMLDKVSGHTTAAWKDYFIKHIEKLGPKLYQQAYAAHIHTHTSPFLASSISRSTSASEGSLAAPSLPRGAIKSEASSSRKKGETLNVNLLNGGSAGYRPKRGSPVAEYHDETLIPPLPPHTKPKPPRRDPKNDNGRFTKEDKIFFIQYLHYRLDRGPVPSKEELYDELAEQTPHRTAASWKRHWDKACKLPNEIYIAARKRVESSQSSPVASSSKRSDSQAAQSSGDEPEPEDDSGCEPEEEEAEEEEEEEEEEEAEPGAGDHSEYRPTHKRTGAVAAKTKRGKNHGPKHKITENVLRRMARYMVDKREGWDETTNNARWEEFASRPENTYRTLNTWVGITYSRQKKIEAYFQEYLAELSVAGEGPSESAPCVANGIANAGSGGSQTAIKEEKKDVNGSLKRALEGEEAKYGESAPSSLKRPKVEVIYLSD</sequence>
<organism evidence="2 3">
    <name type="scientific">Dichomitus squalens</name>
    <dbReference type="NCBI Taxonomy" id="114155"/>
    <lineage>
        <taxon>Eukaryota</taxon>
        <taxon>Fungi</taxon>
        <taxon>Dikarya</taxon>
        <taxon>Basidiomycota</taxon>
        <taxon>Agaricomycotina</taxon>
        <taxon>Agaricomycetes</taxon>
        <taxon>Polyporales</taxon>
        <taxon>Polyporaceae</taxon>
        <taxon>Dichomitus</taxon>
    </lineage>
</organism>
<evidence type="ECO:0000256" key="1">
    <source>
        <dbReference type="SAM" id="MobiDB-lite"/>
    </source>
</evidence>
<feature type="region of interest" description="Disordered" evidence="1">
    <location>
        <begin position="356"/>
        <end position="445"/>
    </location>
</feature>
<feature type="compositionally biased region" description="Basic and acidic residues" evidence="1">
    <location>
        <begin position="281"/>
        <end position="292"/>
    </location>
</feature>
<evidence type="ECO:0000313" key="2">
    <source>
        <dbReference type="EMBL" id="TBU63985.1"/>
    </source>
</evidence>
<proteinExistence type="predicted"/>
<gene>
    <name evidence="2" type="ORF">BD310DRAFT_1035174</name>
</gene>
<feature type="region of interest" description="Disordered" evidence="1">
    <location>
        <begin position="534"/>
        <end position="554"/>
    </location>
</feature>
<reference evidence="2 3" key="1">
    <citation type="submission" date="2019-01" db="EMBL/GenBank/DDBJ databases">
        <title>Draft genome sequences of three monokaryotic isolates of the white-rot basidiomycete fungus Dichomitus squalens.</title>
        <authorList>
            <consortium name="DOE Joint Genome Institute"/>
            <person name="Lopez S.C."/>
            <person name="Andreopoulos B."/>
            <person name="Pangilinan J."/>
            <person name="Lipzen A."/>
            <person name="Riley R."/>
            <person name="Ahrendt S."/>
            <person name="Ng V."/>
            <person name="Barry K."/>
            <person name="Daum C."/>
            <person name="Grigoriev I.V."/>
            <person name="Hilden K.S."/>
            <person name="Makela M.R."/>
            <person name="de Vries R.P."/>
        </authorList>
    </citation>
    <scope>NUCLEOTIDE SEQUENCE [LARGE SCALE GENOMIC DNA]</scope>
    <source>
        <strain evidence="2 3">CBS 464.89</strain>
    </source>
</reference>
<evidence type="ECO:0000313" key="3">
    <source>
        <dbReference type="Proteomes" id="UP000292082"/>
    </source>
</evidence>